<feature type="region of interest" description="Disordered" evidence="5">
    <location>
        <begin position="201"/>
        <end position="220"/>
    </location>
</feature>
<dbReference type="InterPro" id="IPR025256">
    <property type="entry name" value="TM7S3/TM198-like_dom"/>
</dbReference>
<comment type="subcellular location">
    <subcellularLocation>
        <location evidence="1">Membrane</location>
        <topology evidence="1">Multi-pass membrane protein</topology>
    </subcellularLocation>
</comment>
<keyword evidence="3 6" id="KW-1133">Transmembrane helix</keyword>
<dbReference type="PANTHER" id="PTHR15937:SF3">
    <property type="entry name" value="TRANSMEMBRANE 7 SUPERFAMILY MEMBER 3"/>
    <property type="match status" value="1"/>
</dbReference>
<feature type="transmembrane region" description="Helical" evidence="6">
    <location>
        <begin position="30"/>
        <end position="52"/>
    </location>
</feature>
<organism evidence="8 9">
    <name type="scientific">Elysia chlorotica</name>
    <name type="common">Eastern emerald elysia</name>
    <name type="synonym">Sea slug</name>
    <dbReference type="NCBI Taxonomy" id="188477"/>
    <lineage>
        <taxon>Eukaryota</taxon>
        <taxon>Metazoa</taxon>
        <taxon>Spiralia</taxon>
        <taxon>Lophotrochozoa</taxon>
        <taxon>Mollusca</taxon>
        <taxon>Gastropoda</taxon>
        <taxon>Heterobranchia</taxon>
        <taxon>Euthyneura</taxon>
        <taxon>Panpulmonata</taxon>
        <taxon>Sacoglossa</taxon>
        <taxon>Placobranchoidea</taxon>
        <taxon>Plakobranchidae</taxon>
        <taxon>Elysia</taxon>
    </lineage>
</organism>
<evidence type="ECO:0000313" key="8">
    <source>
        <dbReference type="EMBL" id="RUS74156.1"/>
    </source>
</evidence>
<keyword evidence="2 6" id="KW-0812">Transmembrane</keyword>
<feature type="compositionally biased region" description="Low complexity" evidence="5">
    <location>
        <begin position="176"/>
        <end position="188"/>
    </location>
</feature>
<dbReference type="OrthoDB" id="5967337at2759"/>
<feature type="transmembrane region" description="Helical" evidence="6">
    <location>
        <begin position="107"/>
        <end position="126"/>
    </location>
</feature>
<dbReference type="STRING" id="188477.A0A433SXV9"/>
<comment type="caution">
    <text evidence="8">The sequence shown here is derived from an EMBL/GenBank/DDBJ whole genome shotgun (WGS) entry which is preliminary data.</text>
</comment>
<dbReference type="Proteomes" id="UP000271974">
    <property type="component" value="Unassembled WGS sequence"/>
</dbReference>
<evidence type="ECO:0000256" key="2">
    <source>
        <dbReference type="ARBA" id="ARBA00022692"/>
    </source>
</evidence>
<feature type="transmembrane region" description="Helical" evidence="6">
    <location>
        <begin position="64"/>
        <end position="87"/>
    </location>
</feature>
<evidence type="ECO:0000256" key="6">
    <source>
        <dbReference type="SAM" id="Phobius"/>
    </source>
</evidence>
<evidence type="ECO:0000256" key="4">
    <source>
        <dbReference type="ARBA" id="ARBA00023136"/>
    </source>
</evidence>
<evidence type="ECO:0000256" key="5">
    <source>
        <dbReference type="SAM" id="MobiDB-lite"/>
    </source>
</evidence>
<sequence>MGLCSGYVVAAVVFFTPFGNISWWSVVSNYALCFICFDLIFTVLFMAFPKFLSILSCGIVGSMMVLWAVAIPLWASLEMIFLNAIYHQTEHNYSEVKVVYPLKTQDIVLYALWPTLTVLGMGLQFIRERDNAGFVKSFEPLRSHVLGHNELPLPGPSRRNVHVYEVEDTEEERYNVSDSNSNSNSETSRLLPQSSQYASGYRSVSDRLQPTAPIAPTVHQ</sequence>
<feature type="transmembrane region" description="Helical" evidence="6">
    <location>
        <begin position="7"/>
        <end position="24"/>
    </location>
</feature>
<dbReference type="GO" id="GO:0005886">
    <property type="term" value="C:plasma membrane"/>
    <property type="evidence" value="ECO:0007669"/>
    <property type="project" value="TreeGrafter"/>
</dbReference>
<feature type="domain" description="TM7S3/TM198-like" evidence="7">
    <location>
        <begin position="2"/>
        <end position="125"/>
    </location>
</feature>
<reference evidence="8 9" key="1">
    <citation type="submission" date="2019-01" db="EMBL/GenBank/DDBJ databases">
        <title>A draft genome assembly of the solar-powered sea slug Elysia chlorotica.</title>
        <authorList>
            <person name="Cai H."/>
            <person name="Li Q."/>
            <person name="Fang X."/>
            <person name="Li J."/>
            <person name="Curtis N.E."/>
            <person name="Altenburger A."/>
            <person name="Shibata T."/>
            <person name="Feng M."/>
            <person name="Maeda T."/>
            <person name="Schwartz J.A."/>
            <person name="Shigenobu S."/>
            <person name="Lundholm N."/>
            <person name="Nishiyama T."/>
            <person name="Yang H."/>
            <person name="Hasebe M."/>
            <person name="Li S."/>
            <person name="Pierce S.K."/>
            <person name="Wang J."/>
        </authorList>
    </citation>
    <scope>NUCLEOTIDE SEQUENCE [LARGE SCALE GENOMIC DNA]</scope>
    <source>
        <strain evidence="8">EC2010</strain>
        <tissue evidence="8">Whole organism of an adult</tissue>
    </source>
</reference>
<dbReference type="Pfam" id="PF13886">
    <property type="entry name" value="TM7S3_TM198"/>
    <property type="match status" value="1"/>
</dbReference>
<proteinExistence type="predicted"/>
<dbReference type="EMBL" id="RQTK01000859">
    <property type="protein sequence ID" value="RUS74156.1"/>
    <property type="molecule type" value="Genomic_DNA"/>
</dbReference>
<evidence type="ECO:0000313" key="9">
    <source>
        <dbReference type="Proteomes" id="UP000271974"/>
    </source>
</evidence>
<dbReference type="AlphaFoldDB" id="A0A433SXV9"/>
<protein>
    <recommendedName>
        <fullName evidence="7">TM7S3/TM198-like domain-containing protein</fullName>
    </recommendedName>
</protein>
<gene>
    <name evidence="8" type="ORF">EGW08_018071</name>
</gene>
<keyword evidence="9" id="KW-1185">Reference proteome</keyword>
<accession>A0A433SXV9</accession>
<evidence type="ECO:0000256" key="3">
    <source>
        <dbReference type="ARBA" id="ARBA00022989"/>
    </source>
</evidence>
<dbReference type="PANTHER" id="PTHR15937">
    <property type="entry name" value="TRANSMEMBRANE 7 SUPERFAMILY MEMBER 3"/>
    <property type="match status" value="1"/>
</dbReference>
<feature type="region of interest" description="Disordered" evidence="5">
    <location>
        <begin position="170"/>
        <end position="196"/>
    </location>
</feature>
<dbReference type="InterPro" id="IPR042502">
    <property type="entry name" value="TM7SF3"/>
</dbReference>
<name>A0A433SXV9_ELYCH</name>
<evidence type="ECO:0000256" key="1">
    <source>
        <dbReference type="ARBA" id="ARBA00004141"/>
    </source>
</evidence>
<evidence type="ECO:0000259" key="7">
    <source>
        <dbReference type="Pfam" id="PF13886"/>
    </source>
</evidence>
<keyword evidence="4 6" id="KW-0472">Membrane</keyword>
<dbReference type="GO" id="GO:0043069">
    <property type="term" value="P:negative regulation of programmed cell death"/>
    <property type="evidence" value="ECO:0007669"/>
    <property type="project" value="TreeGrafter"/>
</dbReference>